<accession>A0A1X7E574</accession>
<keyword evidence="3" id="KW-1185">Reference proteome</keyword>
<dbReference type="PANTHER" id="PTHR36573:SF1">
    <property type="entry name" value="INTERMEMBRANE PHOSPHOLIPID TRANSPORT SYSTEM BINDING PROTEIN MLAC"/>
    <property type="match status" value="1"/>
</dbReference>
<sequence>MKKITTISLFLVLTCLTAIPSFAQTTVTPMERLRAGVQGVIDILNNPEYKGVADRQNEKNTKVRDAIKDFFNFRELSKRTIGRPWLNFSSEEQDRFIFLFTQLLEETYLGKIGSYSSEKVSFDKETIIQDKYAQVDTRILSSSKSIPVVYRLKLIDDVWDVYDVKVEGISLVNNYRSQFAGILDTSSNDKFEASKKDLFERLDQKCQELKNKQNKK</sequence>
<gene>
    <name evidence="2" type="ORF">SAMN06295933_2626</name>
</gene>
<evidence type="ECO:0000256" key="1">
    <source>
        <dbReference type="SAM" id="SignalP"/>
    </source>
</evidence>
<name>A0A1X7E574_9BACT</name>
<dbReference type="InterPro" id="IPR008869">
    <property type="entry name" value="MlaC/ttg2D"/>
</dbReference>
<dbReference type="AlphaFoldDB" id="A0A1X7E574"/>
<dbReference type="OrthoDB" id="9798905at2"/>
<dbReference type="STRING" id="1519643.SAMN06295933_2626"/>
<dbReference type="Pfam" id="PF05494">
    <property type="entry name" value="MlaC"/>
    <property type="match status" value="1"/>
</dbReference>
<dbReference type="PIRSF" id="PIRSF004649">
    <property type="entry name" value="MlaC"/>
    <property type="match status" value="1"/>
</dbReference>
<dbReference type="EMBL" id="FWZU01000004">
    <property type="protein sequence ID" value="SMF27231.1"/>
    <property type="molecule type" value="Genomic_DNA"/>
</dbReference>
<dbReference type="Gene3D" id="3.10.450.710">
    <property type="entry name" value="Tgt2/MlaC"/>
    <property type="match status" value="1"/>
</dbReference>
<organism evidence="2 3">
    <name type="scientific">Desulfovibrio gilichinskyi</name>
    <dbReference type="NCBI Taxonomy" id="1519643"/>
    <lineage>
        <taxon>Bacteria</taxon>
        <taxon>Pseudomonadati</taxon>
        <taxon>Thermodesulfobacteriota</taxon>
        <taxon>Desulfovibrionia</taxon>
        <taxon>Desulfovibrionales</taxon>
        <taxon>Desulfovibrionaceae</taxon>
        <taxon>Desulfovibrio</taxon>
    </lineage>
</organism>
<dbReference type="InterPro" id="IPR042245">
    <property type="entry name" value="Tgt2/MlaC_sf"/>
</dbReference>
<dbReference type="RefSeq" id="WP_085102933.1">
    <property type="nucleotide sequence ID" value="NZ_FWZU01000004.1"/>
</dbReference>
<proteinExistence type="predicted"/>
<dbReference type="PANTHER" id="PTHR36573">
    <property type="entry name" value="INTERMEMBRANE PHOSPHOLIPID TRANSPORT SYSTEM BINDING PROTEIN MLAC"/>
    <property type="match status" value="1"/>
</dbReference>
<feature type="chain" id="PRO_5010889707" evidence="1">
    <location>
        <begin position="24"/>
        <end position="216"/>
    </location>
</feature>
<dbReference type="Proteomes" id="UP000192906">
    <property type="component" value="Unassembled WGS sequence"/>
</dbReference>
<evidence type="ECO:0000313" key="3">
    <source>
        <dbReference type="Proteomes" id="UP000192906"/>
    </source>
</evidence>
<keyword evidence="1" id="KW-0732">Signal</keyword>
<evidence type="ECO:0000313" key="2">
    <source>
        <dbReference type="EMBL" id="SMF27231.1"/>
    </source>
</evidence>
<feature type="signal peptide" evidence="1">
    <location>
        <begin position="1"/>
        <end position="23"/>
    </location>
</feature>
<protein>
    <submittedName>
        <fullName evidence="2">Phospholipid transport system substrate-binding protein</fullName>
    </submittedName>
</protein>
<reference evidence="3" key="1">
    <citation type="submission" date="2017-04" db="EMBL/GenBank/DDBJ databases">
        <authorList>
            <person name="Varghese N."/>
            <person name="Submissions S."/>
        </authorList>
    </citation>
    <scope>NUCLEOTIDE SEQUENCE [LARGE SCALE GENOMIC DNA]</scope>
    <source>
        <strain evidence="3">K3S</strain>
    </source>
</reference>